<reference evidence="4 5" key="1">
    <citation type="submission" date="2017-02" db="EMBL/GenBank/DDBJ databases">
        <authorList>
            <person name="Peterson S.W."/>
        </authorList>
    </citation>
    <scope>NUCLEOTIDE SEQUENCE [LARGE SCALE GENOMIC DNA]</scope>
    <source>
        <strain evidence="4 5">DSM 22335</strain>
    </source>
</reference>
<proteinExistence type="inferred from homology"/>
<protein>
    <submittedName>
        <fullName evidence="4">Transglutaminase-like superfamily protein</fullName>
    </submittedName>
</protein>
<feature type="domain" description="Protein SirB1 N-terminal" evidence="3">
    <location>
        <begin position="197"/>
        <end position="322"/>
    </location>
</feature>
<dbReference type="EMBL" id="FUWH01000003">
    <property type="protein sequence ID" value="SJZ68523.1"/>
    <property type="molecule type" value="Genomic_DNA"/>
</dbReference>
<evidence type="ECO:0000313" key="4">
    <source>
        <dbReference type="EMBL" id="SJZ68523.1"/>
    </source>
</evidence>
<dbReference type="Pfam" id="PF13369">
    <property type="entry name" value="Transglut_core2"/>
    <property type="match status" value="1"/>
</dbReference>
<evidence type="ECO:0000313" key="5">
    <source>
        <dbReference type="Proteomes" id="UP000190888"/>
    </source>
</evidence>
<accession>A0A1T4MNK3</accession>
<name>A0A1T4MNK3_9BACT</name>
<dbReference type="OrthoDB" id="1041391at2"/>
<comment type="similarity">
    <text evidence="1">Belongs to the UPF0162 family.</text>
</comment>
<dbReference type="AlphaFoldDB" id="A0A1T4MNK3"/>
<evidence type="ECO:0000256" key="2">
    <source>
        <dbReference type="SAM" id="MobiDB-lite"/>
    </source>
</evidence>
<dbReference type="InterPro" id="IPR032698">
    <property type="entry name" value="SirB1_N"/>
</dbReference>
<dbReference type="STRING" id="413434.SAMN04488132_103482"/>
<organism evidence="4 5">
    <name type="scientific">Sediminibacterium ginsengisoli</name>
    <dbReference type="NCBI Taxonomy" id="413434"/>
    <lineage>
        <taxon>Bacteria</taxon>
        <taxon>Pseudomonadati</taxon>
        <taxon>Bacteroidota</taxon>
        <taxon>Chitinophagia</taxon>
        <taxon>Chitinophagales</taxon>
        <taxon>Chitinophagaceae</taxon>
        <taxon>Sediminibacterium</taxon>
    </lineage>
</organism>
<feature type="region of interest" description="Disordered" evidence="2">
    <location>
        <begin position="429"/>
        <end position="448"/>
    </location>
</feature>
<evidence type="ECO:0000256" key="1">
    <source>
        <dbReference type="ARBA" id="ARBA00007100"/>
    </source>
</evidence>
<gene>
    <name evidence="4" type="ORF">SAMN04488132_103482</name>
</gene>
<sequence length="448" mass="50481">MLQRWGLILCFILNAGYCIAQQKYGYSQFDKPLLGFQQFISTATPQPAAFTQPNIGLTAPRMLNEAEGASVQRQNEMLIKEANQMIEKSNNAPRSDISNAIEELTNNGGNRQATSYYAAFNALLKMNPDSFSLTKAVYLIENAYFNGQLRQDTYMQEVQNHCKQVAAILKSEGLNRKDNIALNYAIQKLFANSSMTKTVSVKTPAIRHFSYDFEDFRGEHDYTKMFVSKALATGKGQCHSLPLVYLILAEQLDAKASLALAPQHSFIQFNDRANRRVNFEATSGHIVSSSWLMQSGFITSVALKKKTFLSPLSTRQLYSQMLVDLMLGYLSKFRYDGFAEEVRRKIQEVNPDNLSALIIDANSKTLTAKEKVYAAGKPKESELQKHPAAFQAVQQMQLAYERLEAVGYQDMPEEAYKKWLQSIELEKGKQSGRAAPNLRASMNKMLNE</sequence>
<dbReference type="Proteomes" id="UP000190888">
    <property type="component" value="Unassembled WGS sequence"/>
</dbReference>
<evidence type="ECO:0000259" key="3">
    <source>
        <dbReference type="Pfam" id="PF13369"/>
    </source>
</evidence>
<keyword evidence="5" id="KW-1185">Reference proteome</keyword>